<evidence type="ECO:0000313" key="3">
    <source>
        <dbReference type="Proteomes" id="UP001163046"/>
    </source>
</evidence>
<dbReference type="Pfam" id="PF10269">
    <property type="entry name" value="Tmemb_185A"/>
    <property type="match status" value="1"/>
</dbReference>
<dbReference type="PANTHER" id="PTHR13568">
    <property type="entry name" value="FAM11A, B PROTEIN"/>
    <property type="match status" value="1"/>
</dbReference>
<organism evidence="2 3">
    <name type="scientific">Desmophyllum pertusum</name>
    <dbReference type="NCBI Taxonomy" id="174260"/>
    <lineage>
        <taxon>Eukaryota</taxon>
        <taxon>Metazoa</taxon>
        <taxon>Cnidaria</taxon>
        <taxon>Anthozoa</taxon>
        <taxon>Hexacorallia</taxon>
        <taxon>Scleractinia</taxon>
        <taxon>Caryophylliina</taxon>
        <taxon>Caryophylliidae</taxon>
        <taxon>Desmophyllum</taxon>
    </lineage>
</organism>
<gene>
    <name evidence="2" type="primary">TMEM60</name>
    <name evidence="2" type="ORF">OS493_031885</name>
</gene>
<keyword evidence="1 2" id="KW-0812">Transmembrane</keyword>
<dbReference type="GO" id="GO:0016757">
    <property type="term" value="F:glycosyltransferase activity"/>
    <property type="evidence" value="ECO:0007669"/>
    <property type="project" value="UniProtKB-KW"/>
</dbReference>
<dbReference type="AlphaFoldDB" id="A0A9X0CEA4"/>
<keyword evidence="2" id="KW-0808">Transferase</keyword>
<dbReference type="PANTHER" id="PTHR13568:SF4">
    <property type="entry name" value="TRANSMEMBRANE PROTEIN 60"/>
    <property type="match status" value="1"/>
</dbReference>
<dbReference type="EMBL" id="MU827815">
    <property type="protein sequence ID" value="KAJ7323410.1"/>
    <property type="molecule type" value="Genomic_DNA"/>
</dbReference>
<proteinExistence type="predicted"/>
<sequence>MANTPFYRVLGVWSVVLLFLIFLVIRLDKETDWFWFIIFIPFLIFDCFVIFFILLRICRHLKDGVDPNRFTIARKCWFLFMVTAKLSFIIILCCRLENIITASYYVVFIPLWIFLLGLGCDATAWVWVLANARG</sequence>
<evidence type="ECO:0000256" key="1">
    <source>
        <dbReference type="SAM" id="Phobius"/>
    </source>
</evidence>
<dbReference type="InterPro" id="IPR019396">
    <property type="entry name" value="TM_Fragile-X-F-assoc"/>
</dbReference>
<keyword evidence="1" id="KW-0472">Membrane</keyword>
<protein>
    <submittedName>
        <fullName evidence="2">Transmembrane protein 60</fullName>
        <ecNumber evidence="2">2.4.1.312</ecNumber>
    </submittedName>
</protein>
<dbReference type="OrthoDB" id="10258440at2759"/>
<dbReference type="Proteomes" id="UP001163046">
    <property type="component" value="Unassembled WGS sequence"/>
</dbReference>
<name>A0A9X0CEA4_9CNID</name>
<dbReference type="EC" id="2.4.1.312" evidence="2"/>
<feature type="transmembrane region" description="Helical" evidence="1">
    <location>
        <begin position="7"/>
        <end position="27"/>
    </location>
</feature>
<keyword evidence="1" id="KW-1133">Transmembrane helix</keyword>
<feature type="transmembrane region" description="Helical" evidence="1">
    <location>
        <begin position="104"/>
        <end position="130"/>
    </location>
</feature>
<accession>A0A9X0CEA4</accession>
<comment type="caution">
    <text evidence="2">The sequence shown here is derived from an EMBL/GenBank/DDBJ whole genome shotgun (WGS) entry which is preliminary data.</text>
</comment>
<keyword evidence="3" id="KW-1185">Reference proteome</keyword>
<evidence type="ECO:0000313" key="2">
    <source>
        <dbReference type="EMBL" id="KAJ7323410.1"/>
    </source>
</evidence>
<keyword evidence="2" id="KW-0328">Glycosyltransferase</keyword>
<feature type="transmembrane region" description="Helical" evidence="1">
    <location>
        <begin position="76"/>
        <end position="98"/>
    </location>
</feature>
<reference evidence="2" key="1">
    <citation type="submission" date="2023-01" db="EMBL/GenBank/DDBJ databases">
        <title>Genome assembly of the deep-sea coral Lophelia pertusa.</title>
        <authorList>
            <person name="Herrera S."/>
            <person name="Cordes E."/>
        </authorList>
    </citation>
    <scope>NUCLEOTIDE SEQUENCE</scope>
    <source>
        <strain evidence="2">USNM1676648</strain>
        <tissue evidence="2">Polyp</tissue>
    </source>
</reference>
<feature type="transmembrane region" description="Helical" evidence="1">
    <location>
        <begin position="33"/>
        <end position="55"/>
    </location>
</feature>